<feature type="transmembrane region" description="Helical" evidence="14">
    <location>
        <begin position="689"/>
        <end position="713"/>
    </location>
</feature>
<dbReference type="FunFam" id="2.60.40.60:FF:000001">
    <property type="entry name" value="Protocadherin alpha 2"/>
    <property type="match status" value="1"/>
</dbReference>
<dbReference type="InterPro" id="IPR031904">
    <property type="entry name" value="Cadherin_CBD"/>
</dbReference>
<comment type="subcellular location">
    <subcellularLocation>
        <location evidence="2">Cell membrane</location>
        <topology evidence="2">Single-pass type I membrane protein</topology>
    </subcellularLocation>
</comment>
<keyword evidence="3" id="KW-1003">Cell membrane</keyword>
<evidence type="ECO:0000256" key="5">
    <source>
        <dbReference type="ARBA" id="ARBA00022729"/>
    </source>
</evidence>
<evidence type="ECO:0000256" key="3">
    <source>
        <dbReference type="ARBA" id="ARBA00022475"/>
    </source>
</evidence>
<dbReference type="Gene3D" id="2.60.40.60">
    <property type="entry name" value="Cadherins"/>
    <property type="match status" value="6"/>
</dbReference>
<organism evidence="16 17">
    <name type="scientific">Pyxicephalus adspersus</name>
    <name type="common">African bullfrog</name>
    <dbReference type="NCBI Taxonomy" id="30357"/>
    <lineage>
        <taxon>Eukaryota</taxon>
        <taxon>Metazoa</taxon>
        <taxon>Chordata</taxon>
        <taxon>Craniata</taxon>
        <taxon>Vertebrata</taxon>
        <taxon>Euteleostomi</taxon>
        <taxon>Amphibia</taxon>
        <taxon>Batrachia</taxon>
        <taxon>Anura</taxon>
        <taxon>Neobatrachia</taxon>
        <taxon>Ranoidea</taxon>
        <taxon>Pyxicephalidae</taxon>
        <taxon>Pyxicephalinae</taxon>
        <taxon>Pyxicephalus</taxon>
    </lineage>
</organism>
<protein>
    <recommendedName>
        <fullName evidence="15">Cadherin domain-containing protein</fullName>
    </recommendedName>
</protein>
<dbReference type="Pfam" id="PF00028">
    <property type="entry name" value="Cadherin"/>
    <property type="match status" value="5"/>
</dbReference>
<feature type="compositionally biased region" description="Basic residues" evidence="13">
    <location>
        <begin position="921"/>
        <end position="932"/>
    </location>
</feature>
<keyword evidence="10 14" id="KW-0472">Membrane</keyword>
<feature type="domain" description="Cadherin" evidence="15">
    <location>
        <begin position="26"/>
        <end position="132"/>
    </location>
</feature>
<feature type="domain" description="Cadherin" evidence="15">
    <location>
        <begin position="579"/>
        <end position="680"/>
    </location>
</feature>
<dbReference type="InterPro" id="IPR002126">
    <property type="entry name" value="Cadherin-like_dom"/>
</dbReference>
<dbReference type="PROSITE" id="PS00232">
    <property type="entry name" value="CADHERIN_1"/>
    <property type="match status" value="4"/>
</dbReference>
<dbReference type="GO" id="GO:0005509">
    <property type="term" value="F:calcium ion binding"/>
    <property type="evidence" value="ECO:0007669"/>
    <property type="project" value="UniProtKB-UniRule"/>
</dbReference>
<keyword evidence="9 14" id="KW-1133">Transmembrane helix</keyword>
<evidence type="ECO:0000256" key="4">
    <source>
        <dbReference type="ARBA" id="ARBA00022692"/>
    </source>
</evidence>
<dbReference type="Pfam" id="PF08266">
    <property type="entry name" value="Cadherin_2"/>
    <property type="match status" value="1"/>
</dbReference>
<name>A0AAV3AY20_PYXAD</name>
<evidence type="ECO:0000256" key="11">
    <source>
        <dbReference type="ARBA" id="ARBA00023180"/>
    </source>
</evidence>
<dbReference type="Pfam" id="PF15974">
    <property type="entry name" value="Cadherin_tail"/>
    <property type="match status" value="1"/>
</dbReference>
<comment type="function">
    <text evidence="1">Potential calcium-dependent cell-adhesion protein. May be involved in the establishment and maintenance of specific neuronal connections in the brain.</text>
</comment>
<evidence type="ECO:0000256" key="2">
    <source>
        <dbReference type="ARBA" id="ARBA00004251"/>
    </source>
</evidence>
<dbReference type="AlphaFoldDB" id="A0AAV3AY20"/>
<dbReference type="Proteomes" id="UP001181693">
    <property type="component" value="Unassembled WGS sequence"/>
</dbReference>
<reference evidence="16" key="1">
    <citation type="thesis" date="2020" institute="ProQuest LLC" country="789 East Eisenhower Parkway, Ann Arbor, MI, USA">
        <title>Comparative Genomics and Chromosome Evolution.</title>
        <authorList>
            <person name="Mudd A.B."/>
        </authorList>
    </citation>
    <scope>NUCLEOTIDE SEQUENCE</scope>
    <source>
        <strain evidence="16">1538</strain>
        <tissue evidence="16">Blood</tissue>
    </source>
</reference>
<dbReference type="PROSITE" id="PS50268">
    <property type="entry name" value="CADHERIN_2"/>
    <property type="match status" value="6"/>
</dbReference>
<proteinExistence type="predicted"/>
<dbReference type="PANTHER" id="PTHR24028:SF349">
    <property type="entry name" value="PROTOCADHERIN GAMMA-C5"/>
    <property type="match status" value="1"/>
</dbReference>
<feature type="region of interest" description="Disordered" evidence="13">
    <location>
        <begin position="900"/>
        <end position="932"/>
    </location>
</feature>
<feature type="domain" description="Cadherin" evidence="15">
    <location>
        <begin position="455"/>
        <end position="564"/>
    </location>
</feature>
<keyword evidence="6" id="KW-0677">Repeat</keyword>
<dbReference type="EMBL" id="DYDO01000002">
    <property type="protein sequence ID" value="DBA30633.1"/>
    <property type="molecule type" value="Genomic_DNA"/>
</dbReference>
<keyword evidence="8" id="KW-0130">Cell adhesion</keyword>
<evidence type="ECO:0000256" key="9">
    <source>
        <dbReference type="ARBA" id="ARBA00022989"/>
    </source>
</evidence>
<feature type="domain" description="Cadherin" evidence="15">
    <location>
        <begin position="243"/>
        <end position="350"/>
    </location>
</feature>
<dbReference type="SUPFAM" id="SSF49313">
    <property type="entry name" value="Cadherin-like"/>
    <property type="match status" value="6"/>
</dbReference>
<accession>A0AAV3AY20</accession>
<dbReference type="Pfam" id="PF16492">
    <property type="entry name" value="Cadherin_C_2"/>
    <property type="match status" value="1"/>
</dbReference>
<sequence length="932" mass="102321">MDIQNSAETWKWQVKCFFFLCSWGWVSGQLRYSVVEESEPGTAVGNVAQDLGLKISDLSKRKLRMGSEGSRKYFAVNWENGALVVNEKIDRESLCGSSTSCVLPIEVVIENPLQLHRFMVEVLDINDNSPMFSNNERTIKITELIASPGARFTLESAHDLDVGTNGIKQYKLEPSPYFSLSVKNRKDGTVIPELVLEKVLDREEADRHHLILTAIDGGTPPRSGTTQINVIVMDLNDNPPTFEKGSYKVNLKENTAANTILIKLNATDLDEGANGEIEYSFDDHTPDSIKRLFALNPSTGVISVIGPVDHEESKSFELSIRAKDKGVPEMEGSCIIHVEVDDVNDNAPEILLTSLMTDVPEDTPIGTVVGLFRVNDKDMGPNGEVRLELPSNLPFKFTSSDDHYSLITDGVLDRETVSQYVIDLVASDMGSPPLRTQKAITLKISDVNDNQPTFSQVTYSASVQENNKPGQLLLEVLASDPDEGENSSLVYSITDGQVGGSSASSFVYINPKTGNIYAQRSFDFEQVQVLQITVNVEDSGSPKQFSNTTAYIFILDANDNSPSIFYPEHSDDFLAHQKIPRSAPGGYFVTKVNAVDLDSGHNAWLSYNFANATDISLFTISSQMGEIRTTRSFQDNDNQEQSLVISVSDHGEPSLSATVTIIITLEDTTVQENMKSQDLFPSSTNSSELTMYLIISLVAISAVSFITFTILLIKCLKKDSGGTGWCCKNGSEPNHYTGQYQPTLHLNSDGTLKYMEVRMAPTDPKGQCYKSCYSTMSDKNDINFMRPLNFPQLKSMFNENDVLYPTLIGPGQQAQPNVDWRISQAQRPGPSGAQPTEEAGVWPNNQFETERLQAMILASANEAAEGTSGLGGSTGTMGLSARYGPQFTLQHVPDYRQNVYIPGSTLTPTNAAGKRDGKGGGNKKKSGKKDKK</sequence>
<evidence type="ECO:0000313" key="16">
    <source>
        <dbReference type="EMBL" id="DBA30633.1"/>
    </source>
</evidence>
<dbReference type="InterPro" id="IPR013164">
    <property type="entry name" value="Cadherin_N"/>
</dbReference>
<dbReference type="SMART" id="SM00112">
    <property type="entry name" value="CA"/>
    <property type="match status" value="6"/>
</dbReference>
<dbReference type="InterPro" id="IPR020894">
    <property type="entry name" value="Cadherin_CS"/>
</dbReference>
<evidence type="ECO:0000256" key="13">
    <source>
        <dbReference type="SAM" id="MobiDB-lite"/>
    </source>
</evidence>
<dbReference type="CDD" id="cd11304">
    <property type="entry name" value="Cadherin_repeat"/>
    <property type="match status" value="6"/>
</dbReference>
<evidence type="ECO:0000259" key="15">
    <source>
        <dbReference type="PROSITE" id="PS50268"/>
    </source>
</evidence>
<evidence type="ECO:0000256" key="8">
    <source>
        <dbReference type="ARBA" id="ARBA00022889"/>
    </source>
</evidence>
<dbReference type="GO" id="GO:0005886">
    <property type="term" value="C:plasma membrane"/>
    <property type="evidence" value="ECO:0007669"/>
    <property type="project" value="UniProtKB-SubCell"/>
</dbReference>
<dbReference type="FunFam" id="2.60.40.60:FF:000018">
    <property type="entry name" value="Protocadherin gamma c3"/>
    <property type="match status" value="1"/>
</dbReference>
<keyword evidence="7 12" id="KW-0106">Calcium</keyword>
<evidence type="ECO:0000256" key="1">
    <source>
        <dbReference type="ARBA" id="ARBA00003436"/>
    </source>
</evidence>
<dbReference type="PANTHER" id="PTHR24028">
    <property type="entry name" value="CADHERIN-87A"/>
    <property type="match status" value="1"/>
</dbReference>
<feature type="domain" description="Cadherin" evidence="15">
    <location>
        <begin position="351"/>
        <end position="454"/>
    </location>
</feature>
<evidence type="ECO:0000313" key="17">
    <source>
        <dbReference type="Proteomes" id="UP001181693"/>
    </source>
</evidence>
<keyword evidence="5" id="KW-0732">Signal</keyword>
<keyword evidence="4 14" id="KW-0812">Transmembrane</keyword>
<evidence type="ECO:0000256" key="6">
    <source>
        <dbReference type="ARBA" id="ARBA00022737"/>
    </source>
</evidence>
<feature type="domain" description="Cadherin" evidence="15">
    <location>
        <begin position="156"/>
        <end position="242"/>
    </location>
</feature>
<keyword evidence="11" id="KW-0325">Glycoprotein</keyword>
<comment type="caution">
    <text evidence="16">The sequence shown here is derived from an EMBL/GenBank/DDBJ whole genome shotgun (WGS) entry which is preliminary data.</text>
</comment>
<evidence type="ECO:0000256" key="10">
    <source>
        <dbReference type="ARBA" id="ARBA00023136"/>
    </source>
</evidence>
<dbReference type="InterPro" id="IPR050174">
    <property type="entry name" value="Protocadherin/Cadherin-CA"/>
</dbReference>
<evidence type="ECO:0000256" key="14">
    <source>
        <dbReference type="SAM" id="Phobius"/>
    </source>
</evidence>
<gene>
    <name evidence="16" type="ORF">GDO54_006588</name>
</gene>
<dbReference type="FunFam" id="2.60.40.60:FF:000006">
    <property type="entry name" value="Protocadherin alpha 2"/>
    <property type="match status" value="1"/>
</dbReference>
<evidence type="ECO:0000256" key="12">
    <source>
        <dbReference type="PROSITE-ProRule" id="PRU00043"/>
    </source>
</evidence>
<dbReference type="FunFam" id="2.60.40.60:FF:000004">
    <property type="entry name" value="Protocadherin 1 gamma 2"/>
    <property type="match status" value="1"/>
</dbReference>
<dbReference type="PRINTS" id="PR00205">
    <property type="entry name" value="CADHERIN"/>
</dbReference>
<keyword evidence="17" id="KW-1185">Reference proteome</keyword>
<dbReference type="GO" id="GO:0007156">
    <property type="term" value="P:homophilic cell adhesion via plasma membrane adhesion molecules"/>
    <property type="evidence" value="ECO:0007669"/>
    <property type="project" value="InterPro"/>
</dbReference>
<dbReference type="InterPro" id="IPR032455">
    <property type="entry name" value="Cadherin_C"/>
</dbReference>
<dbReference type="FunFam" id="2.60.40.60:FF:000002">
    <property type="entry name" value="Protocadherin alpha 2"/>
    <property type="match status" value="1"/>
</dbReference>
<dbReference type="FunFam" id="2.60.40.60:FF:000129">
    <property type="entry name" value="protocadherin alpha-C2 isoform X1"/>
    <property type="match status" value="1"/>
</dbReference>
<evidence type="ECO:0000256" key="7">
    <source>
        <dbReference type="ARBA" id="ARBA00022837"/>
    </source>
</evidence>
<dbReference type="InterPro" id="IPR015919">
    <property type="entry name" value="Cadherin-like_sf"/>
</dbReference>